<evidence type="ECO:0000256" key="4">
    <source>
        <dbReference type="ARBA" id="ARBA00022679"/>
    </source>
</evidence>
<dbReference type="SMART" id="SM00387">
    <property type="entry name" value="HATPase_c"/>
    <property type="match status" value="1"/>
</dbReference>
<dbReference type="PANTHER" id="PTHR43065">
    <property type="entry name" value="SENSOR HISTIDINE KINASE"/>
    <property type="match status" value="1"/>
</dbReference>
<dbReference type="Pfam" id="PF02518">
    <property type="entry name" value="HATPase_c"/>
    <property type="match status" value="1"/>
</dbReference>
<name>A0A2W5TSV1_9BACT</name>
<evidence type="ECO:0000313" key="11">
    <source>
        <dbReference type="Proteomes" id="UP000249061"/>
    </source>
</evidence>
<keyword evidence="8" id="KW-0902">Two-component regulatory system</keyword>
<keyword evidence="3" id="KW-0597">Phosphoprotein</keyword>
<dbReference type="GO" id="GO:0005524">
    <property type="term" value="F:ATP binding"/>
    <property type="evidence" value="ECO:0007669"/>
    <property type="project" value="UniProtKB-KW"/>
</dbReference>
<keyword evidence="4" id="KW-0808">Transferase</keyword>
<keyword evidence="5" id="KW-0547">Nucleotide-binding</keyword>
<evidence type="ECO:0000259" key="9">
    <source>
        <dbReference type="PROSITE" id="PS50109"/>
    </source>
</evidence>
<dbReference type="Proteomes" id="UP000249061">
    <property type="component" value="Unassembled WGS sequence"/>
</dbReference>
<dbReference type="InterPro" id="IPR036890">
    <property type="entry name" value="HATPase_C_sf"/>
</dbReference>
<dbReference type="AlphaFoldDB" id="A0A2W5TSV1"/>
<dbReference type="InterPro" id="IPR004358">
    <property type="entry name" value="Sig_transdc_His_kin-like_C"/>
</dbReference>
<organism evidence="10 11">
    <name type="scientific">Archangium gephyra</name>
    <dbReference type="NCBI Taxonomy" id="48"/>
    <lineage>
        <taxon>Bacteria</taxon>
        <taxon>Pseudomonadati</taxon>
        <taxon>Myxococcota</taxon>
        <taxon>Myxococcia</taxon>
        <taxon>Myxococcales</taxon>
        <taxon>Cystobacterineae</taxon>
        <taxon>Archangiaceae</taxon>
        <taxon>Archangium</taxon>
    </lineage>
</organism>
<dbReference type="Gene3D" id="3.30.565.10">
    <property type="entry name" value="Histidine kinase-like ATPase, C-terminal domain"/>
    <property type="match status" value="1"/>
</dbReference>
<evidence type="ECO:0000256" key="5">
    <source>
        <dbReference type="ARBA" id="ARBA00022741"/>
    </source>
</evidence>
<protein>
    <recommendedName>
        <fullName evidence="2">histidine kinase</fullName>
        <ecNumber evidence="2">2.7.13.3</ecNumber>
    </recommendedName>
</protein>
<evidence type="ECO:0000256" key="6">
    <source>
        <dbReference type="ARBA" id="ARBA00022777"/>
    </source>
</evidence>
<reference evidence="10 11" key="1">
    <citation type="submission" date="2017-08" db="EMBL/GenBank/DDBJ databases">
        <title>Infants hospitalized years apart are colonized by the same room-sourced microbial strains.</title>
        <authorList>
            <person name="Brooks B."/>
            <person name="Olm M.R."/>
            <person name="Firek B.A."/>
            <person name="Baker R."/>
            <person name="Thomas B.C."/>
            <person name="Morowitz M.J."/>
            <person name="Banfield J.F."/>
        </authorList>
    </citation>
    <scope>NUCLEOTIDE SEQUENCE [LARGE SCALE GENOMIC DNA]</scope>
    <source>
        <strain evidence="10">S2_003_000_R2_14</strain>
    </source>
</reference>
<evidence type="ECO:0000256" key="8">
    <source>
        <dbReference type="ARBA" id="ARBA00023012"/>
    </source>
</evidence>
<evidence type="ECO:0000256" key="3">
    <source>
        <dbReference type="ARBA" id="ARBA00022553"/>
    </source>
</evidence>
<feature type="domain" description="Histidine kinase" evidence="9">
    <location>
        <begin position="1"/>
        <end position="110"/>
    </location>
</feature>
<dbReference type="InterPro" id="IPR005467">
    <property type="entry name" value="His_kinase_dom"/>
</dbReference>
<accession>A0A2W5TSV1</accession>
<evidence type="ECO:0000256" key="7">
    <source>
        <dbReference type="ARBA" id="ARBA00022840"/>
    </source>
</evidence>
<evidence type="ECO:0000256" key="2">
    <source>
        <dbReference type="ARBA" id="ARBA00012438"/>
    </source>
</evidence>
<dbReference type="PROSITE" id="PS50109">
    <property type="entry name" value="HIS_KIN"/>
    <property type="match status" value="1"/>
</dbReference>
<sequence>MHASRPELELAFFELLSNAVDAAGGQPARLRGVWDSPTPLESRLSVEDDGPGVREIAERLFSPGFTTREHRLGLGLKLARRLTIAQRGSLTIEPAGPRGTRATIVLPKGEA</sequence>
<keyword evidence="6" id="KW-0418">Kinase</keyword>
<keyword evidence="7" id="KW-0067">ATP-binding</keyword>
<gene>
    <name evidence="10" type="ORF">DI536_05015</name>
</gene>
<dbReference type="SUPFAM" id="SSF55874">
    <property type="entry name" value="ATPase domain of HSP90 chaperone/DNA topoisomerase II/histidine kinase"/>
    <property type="match status" value="1"/>
</dbReference>
<evidence type="ECO:0000256" key="1">
    <source>
        <dbReference type="ARBA" id="ARBA00000085"/>
    </source>
</evidence>
<dbReference type="PRINTS" id="PR00344">
    <property type="entry name" value="BCTRLSENSOR"/>
</dbReference>
<evidence type="ECO:0000313" key="10">
    <source>
        <dbReference type="EMBL" id="PZR17672.1"/>
    </source>
</evidence>
<dbReference type="GO" id="GO:0000160">
    <property type="term" value="P:phosphorelay signal transduction system"/>
    <property type="evidence" value="ECO:0007669"/>
    <property type="project" value="UniProtKB-KW"/>
</dbReference>
<comment type="catalytic activity">
    <reaction evidence="1">
        <text>ATP + protein L-histidine = ADP + protein N-phospho-L-histidine.</text>
        <dbReference type="EC" id="2.7.13.3"/>
    </reaction>
</comment>
<dbReference type="GO" id="GO:0004673">
    <property type="term" value="F:protein histidine kinase activity"/>
    <property type="evidence" value="ECO:0007669"/>
    <property type="project" value="UniProtKB-EC"/>
</dbReference>
<dbReference type="PANTHER" id="PTHR43065:SF10">
    <property type="entry name" value="PEROXIDE STRESS-ACTIVATED HISTIDINE KINASE MAK3"/>
    <property type="match status" value="1"/>
</dbReference>
<comment type="caution">
    <text evidence="10">The sequence shown here is derived from an EMBL/GenBank/DDBJ whole genome shotgun (WGS) entry which is preliminary data.</text>
</comment>
<dbReference type="EMBL" id="QFQP01000002">
    <property type="protein sequence ID" value="PZR17672.1"/>
    <property type="molecule type" value="Genomic_DNA"/>
</dbReference>
<proteinExistence type="predicted"/>
<dbReference type="EC" id="2.7.13.3" evidence="2"/>
<dbReference type="InterPro" id="IPR003594">
    <property type="entry name" value="HATPase_dom"/>
</dbReference>